<evidence type="ECO:0000256" key="5">
    <source>
        <dbReference type="ARBA" id="ARBA00023136"/>
    </source>
</evidence>
<evidence type="ECO:0000256" key="6">
    <source>
        <dbReference type="SAM" id="Phobius"/>
    </source>
</evidence>
<reference evidence="8" key="1">
    <citation type="submission" date="2019-05" db="EMBL/GenBank/DDBJ databases">
        <authorList>
            <person name="Naeem R."/>
            <person name="Antony C."/>
            <person name="Guan Q."/>
        </authorList>
    </citation>
    <scope>NUCLEOTIDE SEQUENCE</scope>
    <source>
        <strain evidence="8">2</strain>
    </source>
</reference>
<dbReference type="RefSeq" id="WP_239655193.1">
    <property type="nucleotide sequence ID" value="NZ_CAJMWJ010000001.1"/>
</dbReference>
<proteinExistence type="inferred from homology"/>
<feature type="transmembrane region" description="Helical" evidence="6">
    <location>
        <begin position="125"/>
        <end position="143"/>
    </location>
</feature>
<dbReference type="PANTHER" id="PTHR38459:SF1">
    <property type="entry name" value="PROPHAGE BACTOPRENOL-LINKED GLUCOSE TRANSLOCASE HOMOLOG"/>
    <property type="match status" value="1"/>
</dbReference>
<feature type="domain" description="GtrA/DPMS transmembrane" evidence="7">
    <location>
        <begin position="34"/>
        <end position="150"/>
    </location>
</feature>
<feature type="transmembrane region" description="Helical" evidence="6">
    <location>
        <begin position="102"/>
        <end position="119"/>
    </location>
</feature>
<organism evidence="8">
    <name type="scientific">Mycobacterium riyadhense</name>
    <dbReference type="NCBI Taxonomy" id="486698"/>
    <lineage>
        <taxon>Bacteria</taxon>
        <taxon>Bacillati</taxon>
        <taxon>Actinomycetota</taxon>
        <taxon>Actinomycetes</taxon>
        <taxon>Mycobacteriales</taxon>
        <taxon>Mycobacteriaceae</taxon>
        <taxon>Mycobacterium</taxon>
    </lineage>
</organism>
<dbReference type="GeneID" id="93494471"/>
<gene>
    <name evidence="8" type="ORF">BIN_B_01967</name>
</gene>
<accession>A0A653EIR6</accession>
<dbReference type="PANTHER" id="PTHR38459">
    <property type="entry name" value="PROPHAGE BACTOPRENOL-LINKED GLUCOSE TRANSLOCASE HOMOLOG"/>
    <property type="match status" value="1"/>
</dbReference>
<dbReference type="InterPro" id="IPR007267">
    <property type="entry name" value="GtrA_DPMS_TM"/>
</dbReference>
<evidence type="ECO:0000259" key="7">
    <source>
        <dbReference type="Pfam" id="PF04138"/>
    </source>
</evidence>
<comment type="similarity">
    <text evidence="2">Belongs to the GtrA family.</text>
</comment>
<feature type="transmembrane region" description="Helical" evidence="6">
    <location>
        <begin position="32"/>
        <end position="56"/>
    </location>
</feature>
<evidence type="ECO:0000256" key="4">
    <source>
        <dbReference type="ARBA" id="ARBA00022989"/>
    </source>
</evidence>
<evidence type="ECO:0000256" key="2">
    <source>
        <dbReference type="ARBA" id="ARBA00009399"/>
    </source>
</evidence>
<feature type="transmembrane region" description="Helical" evidence="6">
    <location>
        <begin position="62"/>
        <end position="82"/>
    </location>
</feature>
<evidence type="ECO:0000256" key="1">
    <source>
        <dbReference type="ARBA" id="ARBA00004141"/>
    </source>
</evidence>
<dbReference type="AlphaFoldDB" id="A0A653EIR6"/>
<protein>
    <submittedName>
        <fullName evidence="8">GtrA-like protein</fullName>
    </submittedName>
</protein>
<keyword evidence="5 6" id="KW-0472">Membrane</keyword>
<dbReference type="EMBL" id="LR589078">
    <property type="protein sequence ID" value="VTO97247.1"/>
    <property type="molecule type" value="Genomic_DNA"/>
</dbReference>
<name>A0A653EIR6_9MYCO</name>
<dbReference type="GO" id="GO:0005886">
    <property type="term" value="C:plasma membrane"/>
    <property type="evidence" value="ECO:0007669"/>
    <property type="project" value="TreeGrafter"/>
</dbReference>
<evidence type="ECO:0000256" key="3">
    <source>
        <dbReference type="ARBA" id="ARBA00022692"/>
    </source>
</evidence>
<sequence length="167" mass="18767">MTVETYADKVRPPAGMTGVPGPLFRLIRDQRIAFLIVGGMNTAFGGFWFILFLWLFPRGPVGYMSALMCAHIGAVLCAFVLYRRFVFRVTGHVLRDLCRFELVNLSTLAFNFAVLPVLVELFGWPVLVSQFAIAGVTVVYSWFAHRGFSFRRSAAELGMAEHQQARL</sequence>
<dbReference type="Pfam" id="PF04138">
    <property type="entry name" value="GtrA_DPMS_TM"/>
    <property type="match status" value="1"/>
</dbReference>
<keyword evidence="4 6" id="KW-1133">Transmembrane helix</keyword>
<evidence type="ECO:0000313" key="8">
    <source>
        <dbReference type="EMBL" id="VTO97247.1"/>
    </source>
</evidence>
<dbReference type="InterPro" id="IPR051401">
    <property type="entry name" value="GtrA_CellWall_Glycosyl"/>
</dbReference>
<keyword evidence="3 6" id="KW-0812">Transmembrane</keyword>
<dbReference type="GO" id="GO:0000271">
    <property type="term" value="P:polysaccharide biosynthetic process"/>
    <property type="evidence" value="ECO:0007669"/>
    <property type="project" value="InterPro"/>
</dbReference>
<comment type="subcellular location">
    <subcellularLocation>
        <location evidence="1">Membrane</location>
        <topology evidence="1">Multi-pass membrane protein</topology>
    </subcellularLocation>
</comment>